<evidence type="ECO:0000313" key="2">
    <source>
        <dbReference type="Proteomes" id="UP000654471"/>
    </source>
</evidence>
<dbReference type="Proteomes" id="UP000654471">
    <property type="component" value="Unassembled WGS sequence"/>
</dbReference>
<keyword evidence="2" id="KW-1185">Reference proteome</keyword>
<evidence type="ECO:0000313" key="1">
    <source>
        <dbReference type="EMBL" id="GGU58946.1"/>
    </source>
</evidence>
<name>A0ABQ2UZ85_9ACTN</name>
<dbReference type="InterPro" id="IPR011991">
    <property type="entry name" value="ArsR-like_HTH"/>
</dbReference>
<reference evidence="2" key="1">
    <citation type="journal article" date="2019" name="Int. J. Syst. Evol. Microbiol.">
        <title>The Global Catalogue of Microorganisms (GCM) 10K type strain sequencing project: providing services to taxonomists for standard genome sequencing and annotation.</title>
        <authorList>
            <consortium name="The Broad Institute Genomics Platform"/>
            <consortium name="The Broad Institute Genome Sequencing Center for Infectious Disease"/>
            <person name="Wu L."/>
            <person name="Ma J."/>
        </authorList>
    </citation>
    <scope>NUCLEOTIDE SEQUENCE [LARGE SCALE GENOMIC DNA]</scope>
    <source>
        <strain evidence="2">JCM 3399</strain>
    </source>
</reference>
<organism evidence="1 2">
    <name type="scientific">Streptomyces albospinus</name>
    <dbReference type="NCBI Taxonomy" id="285515"/>
    <lineage>
        <taxon>Bacteria</taxon>
        <taxon>Bacillati</taxon>
        <taxon>Actinomycetota</taxon>
        <taxon>Actinomycetes</taxon>
        <taxon>Kitasatosporales</taxon>
        <taxon>Streptomycetaceae</taxon>
        <taxon>Streptomyces</taxon>
    </lineage>
</organism>
<comment type="caution">
    <text evidence="1">The sequence shown here is derived from an EMBL/GenBank/DDBJ whole genome shotgun (WGS) entry which is preliminary data.</text>
</comment>
<protein>
    <recommendedName>
        <fullName evidence="3">ArsR family transcriptional regulator</fullName>
    </recommendedName>
</protein>
<accession>A0ABQ2UZ85</accession>
<dbReference type="InterPro" id="IPR036390">
    <property type="entry name" value="WH_DNA-bd_sf"/>
</dbReference>
<dbReference type="EMBL" id="BMRP01000007">
    <property type="protein sequence ID" value="GGU58946.1"/>
    <property type="molecule type" value="Genomic_DNA"/>
</dbReference>
<dbReference type="RefSeq" id="WP_308427634.1">
    <property type="nucleotide sequence ID" value="NZ_BMRP01000007.1"/>
</dbReference>
<dbReference type="Gene3D" id="1.10.10.10">
    <property type="entry name" value="Winged helix-like DNA-binding domain superfamily/Winged helix DNA-binding domain"/>
    <property type="match status" value="1"/>
</dbReference>
<dbReference type="SUPFAM" id="SSF46785">
    <property type="entry name" value="Winged helix' DNA-binding domain"/>
    <property type="match status" value="1"/>
</dbReference>
<dbReference type="InterPro" id="IPR036388">
    <property type="entry name" value="WH-like_DNA-bd_sf"/>
</dbReference>
<gene>
    <name evidence="1" type="ORF">GCM10010211_24730</name>
</gene>
<sequence length="99" mass="10390">MSASKELSHVTGTPWERRTVISTAAIVAAVGRARALLLTELETPATTTEPAHRTGISEAGVSQNFTALRNAGFLTAHRAGRSVLYARTSVAESVLSVGQ</sequence>
<evidence type="ECO:0008006" key="3">
    <source>
        <dbReference type="Google" id="ProtNLM"/>
    </source>
</evidence>
<dbReference type="CDD" id="cd00090">
    <property type="entry name" value="HTH_ARSR"/>
    <property type="match status" value="1"/>
</dbReference>
<proteinExistence type="predicted"/>